<sequence length="453" mass="53265">MKKHIHSWEIEILIREVILNGNTYGTKTLSVWNHFYKAIEMLREIEDLAATVGSINNKFDNLELDRIIHRQIIWQNDPEGLSITKASMVFGDENLRELIEEEYGLGIEKILLLMIISKSMISRNIYFDTSTNFDCFSINQQQSCRVFEKIIISLKDLKENLRLTQQYNENWAYTWNPLISNPLIILDSQKRNHVICPIPMYLLRRSTSGIFYDLVHNERFTNPFGASFENFVGEIINTSCDKDRFSVTKIKPYTVKKNPRHGVDWVLSDISANLFIETKTKRLTLRSKTTIDPQHMDKDIKILAEAIVQNYKNIKDIYKGLTNFNVNDLPSYSMIITMEDWYFVNPYLSQRLFLAVTEKMKAEHINIEYLYKYPFSVLSSNEFEYACQAIGIIGIKNCMDRIIYKGKFEHSIIPRASRIFSDLNVKSFLFSEHYDSIWKDEIIMAKKKIRDRR</sequence>
<protein>
    <submittedName>
        <fullName evidence="1">Uncharacterized protein</fullName>
    </submittedName>
</protein>
<evidence type="ECO:0000313" key="2">
    <source>
        <dbReference type="Proteomes" id="UP001156614"/>
    </source>
</evidence>
<keyword evidence="2" id="KW-1185">Reference proteome</keyword>
<evidence type="ECO:0000313" key="1">
    <source>
        <dbReference type="EMBL" id="GLQ64308.1"/>
    </source>
</evidence>
<proteinExistence type="predicted"/>
<dbReference type="RefSeq" id="WP_145995820.1">
    <property type="nucleotide sequence ID" value="NZ_BEWM01000016.1"/>
</dbReference>
<organism evidence="1 2">
    <name type="scientific">Gluconobacter cerinus</name>
    <dbReference type="NCBI Taxonomy" id="38307"/>
    <lineage>
        <taxon>Bacteria</taxon>
        <taxon>Pseudomonadati</taxon>
        <taxon>Pseudomonadota</taxon>
        <taxon>Alphaproteobacteria</taxon>
        <taxon>Acetobacterales</taxon>
        <taxon>Acetobacteraceae</taxon>
        <taxon>Gluconobacter</taxon>
    </lineage>
</organism>
<dbReference type="EMBL" id="BSNU01000014">
    <property type="protein sequence ID" value="GLQ64308.1"/>
    <property type="molecule type" value="Genomic_DNA"/>
</dbReference>
<accession>A0AAV5NKG5</accession>
<comment type="caution">
    <text evidence="1">The sequence shown here is derived from an EMBL/GenBank/DDBJ whole genome shotgun (WGS) entry which is preliminary data.</text>
</comment>
<dbReference type="AlphaFoldDB" id="A0AAV5NKG5"/>
<dbReference type="Proteomes" id="UP001156614">
    <property type="component" value="Unassembled WGS sequence"/>
</dbReference>
<reference evidence="2" key="1">
    <citation type="journal article" date="2019" name="Int. J. Syst. Evol. Microbiol.">
        <title>The Global Catalogue of Microorganisms (GCM) 10K type strain sequencing project: providing services to taxonomists for standard genome sequencing and annotation.</title>
        <authorList>
            <consortium name="The Broad Institute Genomics Platform"/>
            <consortium name="The Broad Institute Genome Sequencing Center for Infectious Disease"/>
            <person name="Wu L."/>
            <person name="Ma J."/>
        </authorList>
    </citation>
    <scope>NUCLEOTIDE SEQUENCE [LARGE SCALE GENOMIC DNA]</scope>
    <source>
        <strain evidence="2">NBRC 3267</strain>
    </source>
</reference>
<gene>
    <name evidence="1" type="ORF">GCM10007867_31550</name>
</gene>
<name>A0AAV5NKG5_9PROT</name>